<feature type="domain" description="FAD-dependent oxidoreductase 2 FAD-binding" evidence="5">
    <location>
        <begin position="24"/>
        <end position="452"/>
    </location>
</feature>
<dbReference type="OrthoDB" id="3178130at2"/>
<dbReference type="NCBIfam" id="NF005510">
    <property type="entry name" value="PRK07121.1-3"/>
    <property type="match status" value="1"/>
</dbReference>
<evidence type="ECO:0000313" key="7">
    <source>
        <dbReference type="Proteomes" id="UP000189818"/>
    </source>
</evidence>
<dbReference type="InterPro" id="IPR027477">
    <property type="entry name" value="Succ_DH/fumarate_Rdtase_cat_sf"/>
</dbReference>
<dbReference type="Gene3D" id="3.50.50.60">
    <property type="entry name" value="FAD/NAD(P)-binding domain"/>
    <property type="match status" value="1"/>
</dbReference>
<evidence type="ECO:0000256" key="4">
    <source>
        <dbReference type="ARBA" id="ARBA00023002"/>
    </source>
</evidence>
<dbReference type="EMBL" id="FUYM01000006">
    <property type="protein sequence ID" value="SKB76696.1"/>
    <property type="molecule type" value="Genomic_DNA"/>
</dbReference>
<dbReference type="InterPro" id="IPR003953">
    <property type="entry name" value="FAD-dep_OxRdtase_2_FAD-bd"/>
</dbReference>
<keyword evidence="2" id="KW-0285">Flavoprotein</keyword>
<organism evidence="6 7">
    <name type="scientific">Rhizorhabdus histidinilytica</name>
    <dbReference type="NCBI Taxonomy" id="439228"/>
    <lineage>
        <taxon>Bacteria</taxon>
        <taxon>Pseudomonadati</taxon>
        <taxon>Pseudomonadota</taxon>
        <taxon>Alphaproteobacteria</taxon>
        <taxon>Sphingomonadales</taxon>
        <taxon>Sphingomonadaceae</taxon>
        <taxon>Rhizorhabdus</taxon>
    </lineage>
</organism>
<dbReference type="GO" id="GO:0016491">
    <property type="term" value="F:oxidoreductase activity"/>
    <property type="evidence" value="ECO:0007669"/>
    <property type="project" value="UniProtKB-KW"/>
</dbReference>
<protein>
    <submittedName>
        <fullName evidence="6">Succinate dehydrogenase/fumarate reductase, flavoprotein subunit</fullName>
    </submittedName>
</protein>
<evidence type="ECO:0000256" key="2">
    <source>
        <dbReference type="ARBA" id="ARBA00022630"/>
    </source>
</evidence>
<keyword evidence="3" id="KW-0274">FAD</keyword>
<dbReference type="Proteomes" id="UP000189818">
    <property type="component" value="Unassembled WGS sequence"/>
</dbReference>
<keyword evidence="4" id="KW-0560">Oxidoreductase</keyword>
<keyword evidence="7" id="KW-1185">Reference proteome</keyword>
<proteinExistence type="predicted"/>
<gene>
    <name evidence="6" type="ORF">SAMN06295920_10622</name>
</gene>
<comment type="cofactor">
    <cofactor evidence="1">
        <name>FAD</name>
        <dbReference type="ChEBI" id="CHEBI:57692"/>
    </cofactor>
</comment>
<evidence type="ECO:0000256" key="1">
    <source>
        <dbReference type="ARBA" id="ARBA00001974"/>
    </source>
</evidence>
<dbReference type="InterPro" id="IPR050315">
    <property type="entry name" value="FAD-oxidoreductase_2"/>
</dbReference>
<dbReference type="GO" id="GO:0008202">
    <property type="term" value="P:steroid metabolic process"/>
    <property type="evidence" value="ECO:0007669"/>
    <property type="project" value="UniProtKB-ARBA"/>
</dbReference>
<dbReference type="Pfam" id="PF00890">
    <property type="entry name" value="FAD_binding_2"/>
    <property type="match status" value="1"/>
</dbReference>
<dbReference type="PANTHER" id="PTHR43400:SF10">
    <property type="entry name" value="3-OXOSTEROID 1-DEHYDROGENASE"/>
    <property type="match status" value="1"/>
</dbReference>
<dbReference type="PANTHER" id="PTHR43400">
    <property type="entry name" value="FUMARATE REDUCTASE"/>
    <property type="match status" value="1"/>
</dbReference>
<dbReference type="SUPFAM" id="SSF56425">
    <property type="entry name" value="Succinate dehydrogenase/fumarate reductase flavoprotein, catalytic domain"/>
    <property type="match status" value="1"/>
</dbReference>
<accession>A0A1T5DYX2</accession>
<dbReference type="Gene3D" id="3.90.700.10">
    <property type="entry name" value="Succinate dehydrogenase/fumarate reductase flavoprotein, catalytic domain"/>
    <property type="match status" value="1"/>
</dbReference>
<dbReference type="InterPro" id="IPR036188">
    <property type="entry name" value="FAD/NAD-bd_sf"/>
</dbReference>
<reference evidence="7" key="1">
    <citation type="submission" date="2017-02" db="EMBL/GenBank/DDBJ databases">
        <authorList>
            <person name="Varghese N."/>
            <person name="Submissions S."/>
        </authorList>
    </citation>
    <scope>NUCLEOTIDE SEQUENCE [LARGE SCALE GENOMIC DNA]</scope>
    <source>
        <strain evidence="7">UM2</strain>
    </source>
</reference>
<dbReference type="RefSeq" id="WP_079648797.1">
    <property type="nucleotide sequence ID" value="NZ_FUYM01000006.1"/>
</dbReference>
<dbReference type="STRING" id="439228.SAMN06295920_10622"/>
<evidence type="ECO:0000259" key="5">
    <source>
        <dbReference type="Pfam" id="PF00890"/>
    </source>
</evidence>
<evidence type="ECO:0000256" key="3">
    <source>
        <dbReference type="ARBA" id="ARBA00022827"/>
    </source>
</evidence>
<dbReference type="SUPFAM" id="SSF51905">
    <property type="entry name" value="FAD/NAD(P)-binding domain"/>
    <property type="match status" value="1"/>
</dbReference>
<dbReference type="AlphaFoldDB" id="A0A1T5DYX2"/>
<sequence length="488" mass="52021">MTGYSLHRPLPIGEVPRWDIETGVAVIGFGAAGACAALEAARGGARTTLFEMGSGSGGASALSGGEIYIGGGSDAQKAAGFADTPEALAAYLKLAGGPDADAAKCDLYAAQSLAHYEWLKAQGVPYKGSFVPGKIIEPATDDTLIWSGSEEAWPFYETAAPAPRGHVIQFEGWGGGRLLVDILERNVRAAGVDVRTDARVVALIADGPAIVGLVVRIDNRDHFVRAGSTVICTGGFCMNQDMIRRYAPEALKLSDPIGENDNGSGILMGMGAGGDAIHMDEFFTTCPWIMPESLVKGIFVNRNGQRFINEDCYHGRVSRTMIDQPGDRVWLLVDNAIFARPIDLARIDIAAVGESWEEVERELGLPEDTLSATVRTFNRYAAEGEDPLWHKAAKWLKVLDEPPFAALELNFAGSYFSFFTLGGLATRPTGEVLDRAREPVPGLFAAGRATAGLPRWGHGYSSGMSLADCTFFGRQAGMAAAARVRETA</sequence>
<evidence type="ECO:0000313" key="6">
    <source>
        <dbReference type="EMBL" id="SKB76696.1"/>
    </source>
</evidence>
<name>A0A1T5DYX2_9SPHN</name>